<evidence type="ECO:0000256" key="1">
    <source>
        <dbReference type="SAM" id="MobiDB-lite"/>
    </source>
</evidence>
<evidence type="ECO:0000313" key="2">
    <source>
        <dbReference type="EMBL" id="KAE8349583.1"/>
    </source>
</evidence>
<feature type="region of interest" description="Disordered" evidence="1">
    <location>
        <begin position="531"/>
        <end position="570"/>
    </location>
</feature>
<dbReference type="OrthoDB" id="5401902at2759"/>
<feature type="compositionally biased region" description="Polar residues" evidence="1">
    <location>
        <begin position="878"/>
        <end position="894"/>
    </location>
</feature>
<feature type="compositionally biased region" description="Basic and acidic residues" evidence="1">
    <location>
        <begin position="67"/>
        <end position="79"/>
    </location>
</feature>
<gene>
    <name evidence="2" type="ORF">BDV28DRAFT_151758</name>
</gene>
<dbReference type="EMBL" id="ML739293">
    <property type="protein sequence ID" value="KAE8349583.1"/>
    <property type="molecule type" value="Genomic_DNA"/>
</dbReference>
<feature type="region of interest" description="Disordered" evidence="1">
    <location>
        <begin position="607"/>
        <end position="679"/>
    </location>
</feature>
<protein>
    <submittedName>
        <fullName evidence="2">Uncharacterized protein</fullName>
    </submittedName>
</protein>
<accession>A0A5N6YXC7</accession>
<proteinExistence type="predicted"/>
<dbReference type="AlphaFoldDB" id="A0A5N6YXC7"/>
<dbReference type="Proteomes" id="UP000327118">
    <property type="component" value="Unassembled WGS sequence"/>
</dbReference>
<evidence type="ECO:0000313" key="3">
    <source>
        <dbReference type="Proteomes" id="UP000327118"/>
    </source>
</evidence>
<name>A0A5N6YXC7_9EURO</name>
<feature type="region of interest" description="Disordered" evidence="1">
    <location>
        <begin position="45"/>
        <end position="173"/>
    </location>
</feature>
<organism evidence="2 3">
    <name type="scientific">Aspergillus coremiiformis</name>
    <dbReference type="NCBI Taxonomy" id="138285"/>
    <lineage>
        <taxon>Eukaryota</taxon>
        <taxon>Fungi</taxon>
        <taxon>Dikarya</taxon>
        <taxon>Ascomycota</taxon>
        <taxon>Pezizomycotina</taxon>
        <taxon>Eurotiomycetes</taxon>
        <taxon>Eurotiomycetidae</taxon>
        <taxon>Eurotiales</taxon>
        <taxon>Aspergillaceae</taxon>
        <taxon>Aspergillus</taxon>
        <taxon>Aspergillus subgen. Circumdati</taxon>
    </lineage>
</organism>
<feature type="compositionally biased region" description="Polar residues" evidence="1">
    <location>
        <begin position="46"/>
        <end position="66"/>
    </location>
</feature>
<reference evidence="3" key="1">
    <citation type="submission" date="2019-04" db="EMBL/GenBank/DDBJ databases">
        <title>Friends and foes A comparative genomics studyof 23 Aspergillus species from section Flavi.</title>
        <authorList>
            <consortium name="DOE Joint Genome Institute"/>
            <person name="Kjaerbolling I."/>
            <person name="Vesth T."/>
            <person name="Frisvad J.C."/>
            <person name="Nybo J.L."/>
            <person name="Theobald S."/>
            <person name="Kildgaard S."/>
            <person name="Isbrandt T."/>
            <person name="Kuo A."/>
            <person name="Sato A."/>
            <person name="Lyhne E.K."/>
            <person name="Kogle M.E."/>
            <person name="Wiebenga A."/>
            <person name="Kun R.S."/>
            <person name="Lubbers R.J."/>
            <person name="Makela M.R."/>
            <person name="Barry K."/>
            <person name="Chovatia M."/>
            <person name="Clum A."/>
            <person name="Daum C."/>
            <person name="Haridas S."/>
            <person name="He G."/>
            <person name="LaButti K."/>
            <person name="Lipzen A."/>
            <person name="Mondo S."/>
            <person name="Riley R."/>
            <person name="Salamov A."/>
            <person name="Simmons B.A."/>
            <person name="Magnuson J.K."/>
            <person name="Henrissat B."/>
            <person name="Mortensen U.H."/>
            <person name="Larsen T.O."/>
            <person name="Devries R.P."/>
            <person name="Grigoriev I.V."/>
            <person name="Machida M."/>
            <person name="Baker S.E."/>
            <person name="Andersen M.R."/>
        </authorList>
    </citation>
    <scope>NUCLEOTIDE SEQUENCE [LARGE SCALE GENOMIC DNA]</scope>
    <source>
        <strain evidence="3">CBS 553.77</strain>
    </source>
</reference>
<feature type="compositionally biased region" description="Polar residues" evidence="1">
    <location>
        <begin position="558"/>
        <end position="567"/>
    </location>
</feature>
<sequence>MKYDIQTLLALSRNACIEIGKFSDQALGNNLLRQNQAGTNALIEQPLNQSRKVSNISHRTETSSSHDTQHPTRLPKDPPPESSRAQTDVGFARFLKDHSSPKHQRVTAGGRIVPMEPQTPAPKMKLPVQKQHTGEHAIGTSRSLPEIERKSSSGNIPIEPMETNSNSSSASRNSVRPIGILPDLAKLSFTNGAFNHPLQGSGFPSNISWAAIPPGVILPSSVPLAFNNQQLPQLDQQPQMAYVPVFPDHTMFGLGSDIHTGFLNLYQTSTVQDPMSSIPTSRQPPSAVPTASSDFSSCSNAASAASSAFSQYHLGYDSCYPTFVPQTYPFVGGQFPAFKQPPVPLGQPQETPYLKCLDEARKQHESLSAQLARLDRYMAIHTWDIDTQSKKIMVEQRKSLVRELDVVRIYREQLELIFGKTNTSCSADQNDANLELRDPSGTYLSGNVASNQMFIGPMSLPSNAICAGQKLPPYLPPPTLPMIYPESEASMSVFPWQNLENPIFHETAIGVKGIPAKGTLRNFNFSQQRKAMETTPDLSQVYETHVHTSSSSDRSSSTGNRQASSRIPSPLDLRHLYRKIEEATKRGEPVDGLLKELSVVTTRLVNRRREESKLPHRPTPSKEGLPSLASGKMGSARITSSDRSLKHARQLWGPEAPPRRPVRSCDKTSSMSDVDGNEKLSSSYVSTTDSWATGNTHWVDTSSLEDDKHAKNSESIWASPQILPKYKLSSIEAQVSGALHNVGWIQNQLGDNGALKSNNTTTLHRSHRLRGRSTNVQSVKPPISPLNTQHLSKNGGLVFQKTAALAVPQNVNVQAYVPPFDGPGDAARDETSQCTMAQDSAQEGRPWYMPKQRVKPSRETVREFFRQVREEEKRDMHSSQNEARPNGTRATSGR</sequence>
<keyword evidence="3" id="KW-1185">Reference proteome</keyword>
<feature type="region of interest" description="Disordered" evidence="1">
    <location>
        <begin position="839"/>
        <end position="894"/>
    </location>
</feature>
<feature type="compositionally biased region" description="Basic and acidic residues" evidence="1">
    <location>
        <begin position="856"/>
        <end position="877"/>
    </location>
</feature>
<feature type="compositionally biased region" description="Low complexity" evidence="1">
    <location>
        <begin position="164"/>
        <end position="173"/>
    </location>
</feature>